<name>A0ABT1H208_9NOCA</name>
<evidence type="ECO:0000313" key="2">
    <source>
        <dbReference type="Proteomes" id="UP001205740"/>
    </source>
</evidence>
<dbReference type="EMBL" id="JAMTCG010000004">
    <property type="protein sequence ID" value="MCP2161269.1"/>
    <property type="molecule type" value="Genomic_DNA"/>
</dbReference>
<protein>
    <submittedName>
        <fullName evidence="1">Uncharacterized protein</fullName>
    </submittedName>
</protein>
<reference evidence="1 2" key="1">
    <citation type="submission" date="2022-06" db="EMBL/GenBank/DDBJ databases">
        <title>Genomic Encyclopedia of Archaeal and Bacterial Type Strains, Phase II (KMG-II): from individual species to whole genera.</title>
        <authorList>
            <person name="Goeker M."/>
        </authorList>
    </citation>
    <scope>NUCLEOTIDE SEQUENCE [LARGE SCALE GENOMIC DNA]</scope>
    <source>
        <strain evidence="1 2">DSM 45037</strain>
    </source>
</reference>
<evidence type="ECO:0000313" key="1">
    <source>
        <dbReference type="EMBL" id="MCP2161269.1"/>
    </source>
</evidence>
<dbReference type="Proteomes" id="UP001205740">
    <property type="component" value="Unassembled WGS sequence"/>
</dbReference>
<comment type="caution">
    <text evidence="1">The sequence shown here is derived from an EMBL/GenBank/DDBJ whole genome shotgun (WGS) entry which is preliminary data.</text>
</comment>
<keyword evidence="2" id="KW-1185">Reference proteome</keyword>
<gene>
    <name evidence="1" type="ORF">LX12_002464</name>
</gene>
<proteinExistence type="predicted"/>
<sequence length="68" mass="6946">MNYAFVNGFAASVVTPAFGFAPAGADRWLVERPRTAAAMAFSAVAPLAAHHAAAAQATAIRPAIPVHT</sequence>
<accession>A0ABT1H208</accession>
<organism evidence="1 2">
    <name type="scientific">Williamsia serinedens</name>
    <dbReference type="NCBI Taxonomy" id="391736"/>
    <lineage>
        <taxon>Bacteria</taxon>
        <taxon>Bacillati</taxon>
        <taxon>Actinomycetota</taxon>
        <taxon>Actinomycetes</taxon>
        <taxon>Mycobacteriales</taxon>
        <taxon>Nocardiaceae</taxon>
        <taxon>Williamsia</taxon>
    </lineage>
</organism>
<dbReference type="RefSeq" id="WP_253654845.1">
    <property type="nucleotide sequence ID" value="NZ_BAAAOE010000002.1"/>
</dbReference>